<dbReference type="AlphaFoldDB" id="A0A392T016"/>
<accession>A0A392T016</accession>
<dbReference type="InterPro" id="IPR036397">
    <property type="entry name" value="RNaseH_sf"/>
</dbReference>
<dbReference type="EMBL" id="LXQA010474459">
    <property type="protein sequence ID" value="MCI54112.1"/>
    <property type="molecule type" value="Genomic_DNA"/>
</dbReference>
<evidence type="ECO:0000259" key="1">
    <source>
        <dbReference type="PROSITE" id="PS50994"/>
    </source>
</evidence>
<evidence type="ECO:0000313" key="3">
    <source>
        <dbReference type="Proteomes" id="UP000265520"/>
    </source>
</evidence>
<name>A0A392T016_9FABA</name>
<reference evidence="2 3" key="1">
    <citation type="journal article" date="2018" name="Front. Plant Sci.">
        <title>Red Clover (Trifolium pratense) and Zigzag Clover (T. medium) - A Picture of Genomic Similarities and Differences.</title>
        <authorList>
            <person name="Dluhosova J."/>
            <person name="Istvanek J."/>
            <person name="Nedelnik J."/>
            <person name="Repkova J."/>
        </authorList>
    </citation>
    <scope>NUCLEOTIDE SEQUENCE [LARGE SCALE GENOMIC DNA]</scope>
    <source>
        <strain evidence="3">cv. 10/8</strain>
        <tissue evidence="2">Leaf</tissue>
    </source>
</reference>
<dbReference type="PANTHER" id="PTHR37984:SF5">
    <property type="entry name" value="PROTEIN NYNRIN-LIKE"/>
    <property type="match status" value="1"/>
</dbReference>
<dbReference type="GO" id="GO:0015074">
    <property type="term" value="P:DNA integration"/>
    <property type="evidence" value="ECO:0007669"/>
    <property type="project" value="InterPro"/>
</dbReference>
<dbReference type="Proteomes" id="UP000265520">
    <property type="component" value="Unassembled WGS sequence"/>
</dbReference>
<dbReference type="GO" id="GO:0003676">
    <property type="term" value="F:nucleic acid binding"/>
    <property type="evidence" value="ECO:0007669"/>
    <property type="project" value="InterPro"/>
</dbReference>
<sequence length="80" mass="9369">YFTKWVEAEPLANISAFNVLRFFKRDKLCWFGIPQSVVTDNGTQFTDKKFREFLVTINIKQHFSLSSTPKLTGRPKRPTE</sequence>
<protein>
    <submittedName>
        <fullName evidence="2">Gypsy retrotransposon integrase-like protein</fullName>
    </submittedName>
</protein>
<dbReference type="InterPro" id="IPR001584">
    <property type="entry name" value="Integrase_cat-core"/>
</dbReference>
<evidence type="ECO:0000313" key="2">
    <source>
        <dbReference type="EMBL" id="MCI54112.1"/>
    </source>
</evidence>
<dbReference type="PANTHER" id="PTHR37984">
    <property type="entry name" value="PROTEIN CBG26694"/>
    <property type="match status" value="1"/>
</dbReference>
<dbReference type="InterPro" id="IPR050951">
    <property type="entry name" value="Retrovirus_Pol_polyprotein"/>
</dbReference>
<comment type="caution">
    <text evidence="2">The sequence shown here is derived from an EMBL/GenBank/DDBJ whole genome shotgun (WGS) entry which is preliminary data.</text>
</comment>
<dbReference type="InterPro" id="IPR012337">
    <property type="entry name" value="RNaseH-like_sf"/>
</dbReference>
<organism evidence="2 3">
    <name type="scientific">Trifolium medium</name>
    <dbReference type="NCBI Taxonomy" id="97028"/>
    <lineage>
        <taxon>Eukaryota</taxon>
        <taxon>Viridiplantae</taxon>
        <taxon>Streptophyta</taxon>
        <taxon>Embryophyta</taxon>
        <taxon>Tracheophyta</taxon>
        <taxon>Spermatophyta</taxon>
        <taxon>Magnoliopsida</taxon>
        <taxon>eudicotyledons</taxon>
        <taxon>Gunneridae</taxon>
        <taxon>Pentapetalae</taxon>
        <taxon>rosids</taxon>
        <taxon>fabids</taxon>
        <taxon>Fabales</taxon>
        <taxon>Fabaceae</taxon>
        <taxon>Papilionoideae</taxon>
        <taxon>50 kb inversion clade</taxon>
        <taxon>NPAAA clade</taxon>
        <taxon>Hologalegina</taxon>
        <taxon>IRL clade</taxon>
        <taxon>Trifolieae</taxon>
        <taxon>Trifolium</taxon>
    </lineage>
</organism>
<dbReference type="Gene3D" id="3.30.420.10">
    <property type="entry name" value="Ribonuclease H-like superfamily/Ribonuclease H"/>
    <property type="match status" value="1"/>
</dbReference>
<feature type="domain" description="Integrase catalytic" evidence="1">
    <location>
        <begin position="1"/>
        <end position="80"/>
    </location>
</feature>
<keyword evidence="3" id="KW-1185">Reference proteome</keyword>
<dbReference type="Pfam" id="PF00665">
    <property type="entry name" value="rve"/>
    <property type="match status" value="1"/>
</dbReference>
<proteinExistence type="predicted"/>
<dbReference type="SUPFAM" id="SSF53098">
    <property type="entry name" value="Ribonuclease H-like"/>
    <property type="match status" value="1"/>
</dbReference>
<dbReference type="PROSITE" id="PS50994">
    <property type="entry name" value="INTEGRASE"/>
    <property type="match status" value="1"/>
</dbReference>
<feature type="non-terminal residue" evidence="2">
    <location>
        <position position="1"/>
    </location>
</feature>